<reference evidence="6" key="1">
    <citation type="journal article" date="2014" name="Int. J. Syst. Evol. Microbiol.">
        <title>Complete genome sequence of Corynebacterium casei LMG S-19264T (=DSM 44701T), isolated from a smear-ripened cheese.</title>
        <authorList>
            <consortium name="US DOE Joint Genome Institute (JGI-PGF)"/>
            <person name="Walter F."/>
            <person name="Albersmeier A."/>
            <person name="Kalinowski J."/>
            <person name="Ruckert C."/>
        </authorList>
    </citation>
    <scope>NUCLEOTIDE SEQUENCE</scope>
    <source>
        <strain evidence="6">KCTC 42590</strain>
    </source>
</reference>
<keyword evidence="1" id="KW-0805">Transcription regulation</keyword>
<keyword evidence="7" id="KW-1185">Reference proteome</keyword>
<dbReference type="PROSITE" id="PS50956">
    <property type="entry name" value="HTH_ASNC_2"/>
    <property type="match status" value="1"/>
</dbReference>
<dbReference type="GO" id="GO:0006355">
    <property type="term" value="P:regulation of DNA-templated transcription"/>
    <property type="evidence" value="ECO:0007669"/>
    <property type="project" value="UniProtKB-ARBA"/>
</dbReference>
<dbReference type="Gene3D" id="3.30.70.920">
    <property type="match status" value="1"/>
</dbReference>
<dbReference type="PRINTS" id="PR00033">
    <property type="entry name" value="HTHASNC"/>
</dbReference>
<dbReference type="SUPFAM" id="SSF54909">
    <property type="entry name" value="Dimeric alpha+beta barrel"/>
    <property type="match status" value="1"/>
</dbReference>
<name>A0A919E6E4_9PROT</name>
<protein>
    <submittedName>
        <fullName evidence="6">AsnC family transcriptional regulator</fullName>
    </submittedName>
</protein>
<dbReference type="EMBL" id="BNCI01000002">
    <property type="protein sequence ID" value="GHF23944.1"/>
    <property type="molecule type" value="Genomic_DNA"/>
</dbReference>
<dbReference type="InterPro" id="IPR036388">
    <property type="entry name" value="WH-like_DNA-bd_sf"/>
</dbReference>
<evidence type="ECO:0000256" key="3">
    <source>
        <dbReference type="ARBA" id="ARBA00023159"/>
    </source>
</evidence>
<dbReference type="PANTHER" id="PTHR30154:SF0">
    <property type="entry name" value="LEUCINE-RESPONSIVE REGULATORY PROTEIN"/>
    <property type="match status" value="1"/>
</dbReference>
<dbReference type="RefSeq" id="WP_191252173.1">
    <property type="nucleotide sequence ID" value="NZ_BNCI01000002.1"/>
</dbReference>
<dbReference type="InterPro" id="IPR000485">
    <property type="entry name" value="AsnC-type_HTH_dom"/>
</dbReference>
<dbReference type="GO" id="GO:0006524">
    <property type="term" value="P:alanine catabolic process"/>
    <property type="evidence" value="ECO:0007669"/>
    <property type="project" value="TreeGrafter"/>
</dbReference>
<dbReference type="Pfam" id="PF13412">
    <property type="entry name" value="HTH_24"/>
    <property type="match status" value="1"/>
</dbReference>
<dbReference type="AlphaFoldDB" id="A0A919E6E4"/>
<sequence>MKDSRLDKIDRRILTELQNDGRISNVELASRVGLSPTPCLERVKRLEKAKYIQGYTARLDGSKLNLNLIAFIEVSLDKTSVDAFDRFHEAVKRIPEIQECHMVAGGFDYLMKVRVRNMPAYRKFLASRLAVLPGVDRTRTYVVMEEVKDSQSLVIPDL</sequence>
<dbReference type="InterPro" id="IPR011991">
    <property type="entry name" value="ArsR-like_HTH"/>
</dbReference>
<dbReference type="InterPro" id="IPR036390">
    <property type="entry name" value="WH_DNA-bd_sf"/>
</dbReference>
<dbReference type="InterPro" id="IPR011008">
    <property type="entry name" value="Dimeric_a/b-barrel"/>
</dbReference>
<dbReference type="FunFam" id="1.10.10.10:FF:000015">
    <property type="entry name" value="Leucine-responsive transcriptional regulator Lrp"/>
    <property type="match status" value="1"/>
</dbReference>
<keyword evidence="4" id="KW-0804">Transcription</keyword>
<evidence type="ECO:0000256" key="1">
    <source>
        <dbReference type="ARBA" id="ARBA00023015"/>
    </source>
</evidence>
<evidence type="ECO:0000313" key="7">
    <source>
        <dbReference type="Proteomes" id="UP000630923"/>
    </source>
</evidence>
<accession>A0A919E6E4</accession>
<dbReference type="GO" id="GO:0043201">
    <property type="term" value="P:response to L-leucine"/>
    <property type="evidence" value="ECO:0007669"/>
    <property type="project" value="TreeGrafter"/>
</dbReference>
<evidence type="ECO:0000256" key="4">
    <source>
        <dbReference type="ARBA" id="ARBA00023163"/>
    </source>
</evidence>
<comment type="caution">
    <text evidence="6">The sequence shown here is derived from an EMBL/GenBank/DDBJ whole genome shotgun (WGS) entry which is preliminary data.</text>
</comment>
<dbReference type="Proteomes" id="UP000630923">
    <property type="component" value="Unassembled WGS sequence"/>
</dbReference>
<dbReference type="Gene3D" id="1.10.10.10">
    <property type="entry name" value="Winged helix-like DNA-binding domain superfamily/Winged helix DNA-binding domain"/>
    <property type="match status" value="1"/>
</dbReference>
<reference evidence="6" key="2">
    <citation type="submission" date="2020-09" db="EMBL/GenBank/DDBJ databases">
        <authorList>
            <person name="Sun Q."/>
            <person name="Kim S."/>
        </authorList>
    </citation>
    <scope>NUCLEOTIDE SEQUENCE</scope>
    <source>
        <strain evidence="6">KCTC 42590</strain>
    </source>
</reference>
<dbReference type="GO" id="GO:0043565">
    <property type="term" value="F:sequence-specific DNA binding"/>
    <property type="evidence" value="ECO:0007669"/>
    <property type="project" value="InterPro"/>
</dbReference>
<dbReference type="CDD" id="cd00090">
    <property type="entry name" value="HTH_ARSR"/>
    <property type="match status" value="1"/>
</dbReference>
<organism evidence="6 7">
    <name type="scientific">Kordiimonas sediminis</name>
    <dbReference type="NCBI Taxonomy" id="1735581"/>
    <lineage>
        <taxon>Bacteria</taxon>
        <taxon>Pseudomonadati</taxon>
        <taxon>Pseudomonadota</taxon>
        <taxon>Alphaproteobacteria</taxon>
        <taxon>Kordiimonadales</taxon>
        <taxon>Kordiimonadaceae</taxon>
        <taxon>Kordiimonas</taxon>
    </lineage>
</organism>
<evidence type="ECO:0000313" key="6">
    <source>
        <dbReference type="EMBL" id="GHF23944.1"/>
    </source>
</evidence>
<dbReference type="GO" id="GO:0005829">
    <property type="term" value="C:cytosol"/>
    <property type="evidence" value="ECO:0007669"/>
    <property type="project" value="TreeGrafter"/>
</dbReference>
<dbReference type="Pfam" id="PF01037">
    <property type="entry name" value="AsnC_trans_reg"/>
    <property type="match status" value="1"/>
</dbReference>
<dbReference type="SMART" id="SM00344">
    <property type="entry name" value="HTH_ASNC"/>
    <property type="match status" value="1"/>
</dbReference>
<keyword evidence="2" id="KW-0238">DNA-binding</keyword>
<evidence type="ECO:0000256" key="2">
    <source>
        <dbReference type="ARBA" id="ARBA00023125"/>
    </source>
</evidence>
<dbReference type="InterPro" id="IPR019888">
    <property type="entry name" value="Tscrpt_reg_AsnC-like"/>
</dbReference>
<dbReference type="PANTHER" id="PTHR30154">
    <property type="entry name" value="LEUCINE-RESPONSIVE REGULATORY PROTEIN"/>
    <property type="match status" value="1"/>
</dbReference>
<feature type="domain" description="HTH asnC-type" evidence="5">
    <location>
        <begin position="6"/>
        <end position="67"/>
    </location>
</feature>
<keyword evidence="3" id="KW-0010">Activator</keyword>
<proteinExistence type="predicted"/>
<dbReference type="SUPFAM" id="SSF46785">
    <property type="entry name" value="Winged helix' DNA-binding domain"/>
    <property type="match status" value="1"/>
</dbReference>
<dbReference type="InterPro" id="IPR019887">
    <property type="entry name" value="Tscrpt_reg_AsnC/Lrp_C"/>
</dbReference>
<evidence type="ECO:0000259" key="5">
    <source>
        <dbReference type="PROSITE" id="PS50956"/>
    </source>
</evidence>
<gene>
    <name evidence="6" type="ORF">GCM10017044_18140</name>
</gene>